<evidence type="ECO:0000256" key="3">
    <source>
        <dbReference type="ARBA" id="ARBA00022692"/>
    </source>
</evidence>
<reference evidence="7 8" key="1">
    <citation type="submission" date="2014-10" db="EMBL/GenBank/DDBJ databases">
        <title>Draft genome of the hookworm Ancylostoma caninum.</title>
        <authorList>
            <person name="Mitreva M."/>
        </authorList>
    </citation>
    <scope>NUCLEOTIDE SEQUENCE [LARGE SCALE GENOMIC DNA]</scope>
    <source>
        <strain evidence="7 8">Baltimore</strain>
    </source>
</reference>
<dbReference type="Gene3D" id="3.90.550.50">
    <property type="match status" value="1"/>
</dbReference>
<accession>A0A368GIH8</accession>
<evidence type="ECO:0008006" key="9">
    <source>
        <dbReference type="Google" id="ProtNLM"/>
    </source>
</evidence>
<name>A0A368GIH8_ANCCA</name>
<comment type="subcellular location">
    <subcellularLocation>
        <location evidence="1">Membrane</location>
        <topology evidence="1">Single-pass type II membrane protein</topology>
    </subcellularLocation>
</comment>
<dbReference type="AlphaFoldDB" id="A0A368GIH8"/>
<organism evidence="7 8">
    <name type="scientific">Ancylostoma caninum</name>
    <name type="common">Dog hookworm</name>
    <dbReference type="NCBI Taxonomy" id="29170"/>
    <lineage>
        <taxon>Eukaryota</taxon>
        <taxon>Metazoa</taxon>
        <taxon>Ecdysozoa</taxon>
        <taxon>Nematoda</taxon>
        <taxon>Chromadorea</taxon>
        <taxon>Rhabditida</taxon>
        <taxon>Rhabditina</taxon>
        <taxon>Rhabditomorpha</taxon>
        <taxon>Strongyloidea</taxon>
        <taxon>Ancylostomatidae</taxon>
        <taxon>Ancylostomatinae</taxon>
        <taxon>Ancylostoma</taxon>
    </lineage>
</organism>
<dbReference type="Proteomes" id="UP000252519">
    <property type="component" value="Unassembled WGS sequence"/>
</dbReference>
<keyword evidence="5" id="KW-1133">Transmembrane helix</keyword>
<sequence length="168" mass="18861">MRRWHRPSQHPSPVTGALLFAILLYVLHSVFFLQILSPSVTSSRSPAPAIAFITSSDPKKTALCERTWLKRLTSYIVFSSIKKSASSAHVHLPHRPGSLWSSLSSKALFAELYVPHHYSWYLITSDDSYVLVDDLMQDLAAFDSDEPYLAVIGPSNMQEYGNLPVEHC</sequence>
<keyword evidence="8" id="KW-1185">Reference proteome</keyword>
<keyword evidence="3" id="KW-0812">Transmembrane</keyword>
<proteinExistence type="inferred from homology"/>
<comment type="caution">
    <text evidence="7">The sequence shown here is derived from an EMBL/GenBank/DDBJ whole genome shotgun (WGS) entry which is preliminary data.</text>
</comment>
<evidence type="ECO:0000256" key="2">
    <source>
        <dbReference type="ARBA" id="ARBA00006462"/>
    </source>
</evidence>
<dbReference type="GO" id="GO:0016020">
    <property type="term" value="C:membrane"/>
    <property type="evidence" value="ECO:0007669"/>
    <property type="project" value="UniProtKB-SubCell"/>
</dbReference>
<dbReference type="InterPro" id="IPR026050">
    <property type="entry name" value="C1GALT1/C1GALT1_chp1"/>
</dbReference>
<comment type="similarity">
    <text evidence="2">Belongs to the glycosyltransferase 31 family. Beta3-Gal-T subfamily.</text>
</comment>
<dbReference type="PANTHER" id="PTHR23033">
    <property type="entry name" value="BETA1,3-GALACTOSYLTRANSFERASE"/>
    <property type="match status" value="1"/>
</dbReference>
<dbReference type="EMBL" id="JOJR01000136">
    <property type="protein sequence ID" value="RCN44191.1"/>
    <property type="molecule type" value="Genomic_DNA"/>
</dbReference>
<keyword evidence="6" id="KW-0472">Membrane</keyword>
<evidence type="ECO:0000313" key="8">
    <source>
        <dbReference type="Proteomes" id="UP000252519"/>
    </source>
</evidence>
<protein>
    <recommendedName>
        <fullName evidence="9">Fringe-like protein</fullName>
    </recommendedName>
</protein>
<evidence type="ECO:0000256" key="5">
    <source>
        <dbReference type="ARBA" id="ARBA00022989"/>
    </source>
</evidence>
<gene>
    <name evidence="7" type="ORF">ANCCAN_09824</name>
</gene>
<evidence type="ECO:0000256" key="6">
    <source>
        <dbReference type="ARBA" id="ARBA00023136"/>
    </source>
</evidence>
<evidence type="ECO:0000256" key="4">
    <source>
        <dbReference type="ARBA" id="ARBA00022968"/>
    </source>
</evidence>
<evidence type="ECO:0000313" key="7">
    <source>
        <dbReference type="EMBL" id="RCN44191.1"/>
    </source>
</evidence>
<evidence type="ECO:0000256" key="1">
    <source>
        <dbReference type="ARBA" id="ARBA00004606"/>
    </source>
</evidence>
<dbReference type="OrthoDB" id="5857318at2759"/>
<keyword evidence="4" id="KW-0735">Signal-anchor</keyword>